<dbReference type="InterPro" id="IPR010290">
    <property type="entry name" value="TM_effector"/>
</dbReference>
<feature type="transmembrane region" description="Helical" evidence="7">
    <location>
        <begin position="373"/>
        <end position="392"/>
    </location>
</feature>
<feature type="transmembrane region" description="Helical" evidence="7">
    <location>
        <begin position="160"/>
        <end position="192"/>
    </location>
</feature>
<organism evidence="8 9">
    <name type="scientific">Amycolatopsis acidicola</name>
    <dbReference type="NCBI Taxonomy" id="2596893"/>
    <lineage>
        <taxon>Bacteria</taxon>
        <taxon>Bacillati</taxon>
        <taxon>Actinomycetota</taxon>
        <taxon>Actinomycetes</taxon>
        <taxon>Pseudonocardiales</taxon>
        <taxon>Pseudonocardiaceae</taxon>
        <taxon>Amycolatopsis</taxon>
    </lineage>
</organism>
<evidence type="ECO:0000256" key="6">
    <source>
        <dbReference type="ARBA" id="ARBA00023136"/>
    </source>
</evidence>
<keyword evidence="5 7" id="KW-1133">Transmembrane helix</keyword>
<gene>
    <name evidence="8" type="ORF">FPZ12_016595</name>
</gene>
<dbReference type="GO" id="GO:0005886">
    <property type="term" value="C:plasma membrane"/>
    <property type="evidence" value="ECO:0007669"/>
    <property type="project" value="UniProtKB-SubCell"/>
</dbReference>
<feature type="transmembrane region" description="Helical" evidence="7">
    <location>
        <begin position="345"/>
        <end position="367"/>
    </location>
</feature>
<keyword evidence="2" id="KW-0813">Transport</keyword>
<evidence type="ECO:0000313" key="9">
    <source>
        <dbReference type="Proteomes" id="UP000319769"/>
    </source>
</evidence>
<keyword evidence="6 7" id="KW-0472">Membrane</keyword>
<dbReference type="InterPro" id="IPR036259">
    <property type="entry name" value="MFS_trans_sf"/>
</dbReference>
<comment type="subcellular location">
    <subcellularLocation>
        <location evidence="1">Cell membrane</location>
        <topology evidence="1">Multi-pass membrane protein</topology>
    </subcellularLocation>
</comment>
<dbReference type="CDD" id="cd06173">
    <property type="entry name" value="MFS_MefA_like"/>
    <property type="match status" value="1"/>
</dbReference>
<evidence type="ECO:0000256" key="2">
    <source>
        <dbReference type="ARBA" id="ARBA00022448"/>
    </source>
</evidence>
<dbReference type="SUPFAM" id="SSF103473">
    <property type="entry name" value="MFS general substrate transporter"/>
    <property type="match status" value="1"/>
</dbReference>
<evidence type="ECO:0000256" key="7">
    <source>
        <dbReference type="SAM" id="Phobius"/>
    </source>
</evidence>
<dbReference type="PANTHER" id="PTHR23513">
    <property type="entry name" value="INTEGRAL MEMBRANE EFFLUX PROTEIN-RELATED"/>
    <property type="match status" value="1"/>
</dbReference>
<feature type="transmembrane region" description="Helical" evidence="7">
    <location>
        <begin position="285"/>
        <end position="304"/>
    </location>
</feature>
<feature type="transmembrane region" description="Helical" evidence="7">
    <location>
        <begin position="213"/>
        <end position="238"/>
    </location>
</feature>
<sequence>MLNTLRFDALRTRNYRRFFLGQTVSVCGNWMESVAQSFLVLQLTGSGTQLGLVTAVRFGPMFLFAPWGGLLADRLDRRRVLMVTQTIAALISLTFTVLIATHTISMPLVYLLALCFGCVNLFDNPARESLVPDLVPQPLLVNAVTLNSVTVHGARLFGAAFGGVIAAALGLALCFGLNAVSFAAVVLSLLLMDSGAIAQHPRQDRRPGQVREGLRYVARSADLLLPIVMIAVAGALAWEFPVSLPLLAQHTFHGNAATYGTMTAAMGLGGVAGGLVTASRTGQRLTTLAVAGIGWGAAISATALAPNIVVAYGILVLVGYGGIAFSSLAKTTLQLRAVPAMRGRVMALWALAWLGSTPIGGPVVGAVGEHYGARWGLLIGGIATLAISLAAWPKLRALDRRSDNQEPPGT</sequence>
<evidence type="ECO:0000256" key="5">
    <source>
        <dbReference type="ARBA" id="ARBA00022989"/>
    </source>
</evidence>
<evidence type="ECO:0000256" key="1">
    <source>
        <dbReference type="ARBA" id="ARBA00004651"/>
    </source>
</evidence>
<dbReference type="AlphaFoldDB" id="A0A5N0V6R6"/>
<protein>
    <submittedName>
        <fullName evidence="8">MFS transporter</fullName>
    </submittedName>
</protein>
<keyword evidence="3" id="KW-1003">Cell membrane</keyword>
<dbReference type="PANTHER" id="PTHR23513:SF11">
    <property type="entry name" value="STAPHYLOFERRIN A TRANSPORTER"/>
    <property type="match status" value="1"/>
</dbReference>
<reference evidence="8" key="1">
    <citation type="submission" date="2019-09" db="EMBL/GenBank/DDBJ databases">
        <authorList>
            <person name="Teo W.F.A."/>
            <person name="Duangmal K."/>
        </authorList>
    </citation>
    <scope>NUCLEOTIDE SEQUENCE [LARGE SCALE GENOMIC DNA]</scope>
    <source>
        <strain evidence="8">K81G1</strain>
    </source>
</reference>
<keyword evidence="4 7" id="KW-0812">Transmembrane</keyword>
<dbReference type="OrthoDB" id="9775268at2"/>
<evidence type="ECO:0000256" key="3">
    <source>
        <dbReference type="ARBA" id="ARBA00022475"/>
    </source>
</evidence>
<dbReference type="EMBL" id="VMNW02000020">
    <property type="protein sequence ID" value="KAA9160760.1"/>
    <property type="molecule type" value="Genomic_DNA"/>
</dbReference>
<comment type="caution">
    <text evidence="8">The sequence shown here is derived from an EMBL/GenBank/DDBJ whole genome shotgun (WGS) entry which is preliminary data.</text>
</comment>
<dbReference type="Pfam" id="PF05977">
    <property type="entry name" value="MFS_3"/>
    <property type="match status" value="1"/>
</dbReference>
<feature type="transmembrane region" description="Helical" evidence="7">
    <location>
        <begin position="258"/>
        <end position="278"/>
    </location>
</feature>
<dbReference type="RefSeq" id="WP_144760445.1">
    <property type="nucleotide sequence ID" value="NZ_VMNW02000020.1"/>
</dbReference>
<feature type="transmembrane region" description="Helical" evidence="7">
    <location>
        <begin position="50"/>
        <end position="68"/>
    </location>
</feature>
<accession>A0A5N0V6R6</accession>
<keyword evidence="9" id="KW-1185">Reference proteome</keyword>
<evidence type="ECO:0000313" key="8">
    <source>
        <dbReference type="EMBL" id="KAA9160760.1"/>
    </source>
</evidence>
<proteinExistence type="predicted"/>
<dbReference type="Gene3D" id="1.20.1250.20">
    <property type="entry name" value="MFS general substrate transporter like domains"/>
    <property type="match status" value="1"/>
</dbReference>
<name>A0A5N0V6R6_9PSEU</name>
<feature type="transmembrane region" description="Helical" evidence="7">
    <location>
        <begin position="310"/>
        <end position="333"/>
    </location>
</feature>
<dbReference type="Proteomes" id="UP000319769">
    <property type="component" value="Unassembled WGS sequence"/>
</dbReference>
<evidence type="ECO:0000256" key="4">
    <source>
        <dbReference type="ARBA" id="ARBA00022692"/>
    </source>
</evidence>